<dbReference type="Pfam" id="PF00378">
    <property type="entry name" value="ECH_1"/>
    <property type="match status" value="1"/>
</dbReference>
<dbReference type="EMBL" id="CP029543">
    <property type="protein sequence ID" value="AWV48746.1"/>
    <property type="molecule type" value="Genomic_DNA"/>
</dbReference>
<protein>
    <submittedName>
        <fullName evidence="3">Uncharacterized protein</fullName>
    </submittedName>
</protein>
<dbReference type="PANTHER" id="PTHR11941:SF54">
    <property type="entry name" value="ENOYL-COA HYDRATASE, MITOCHONDRIAL"/>
    <property type="match status" value="1"/>
</dbReference>
<dbReference type="GO" id="GO:0006635">
    <property type="term" value="P:fatty acid beta-oxidation"/>
    <property type="evidence" value="ECO:0007669"/>
    <property type="project" value="TreeGrafter"/>
</dbReference>
<dbReference type="GO" id="GO:0003824">
    <property type="term" value="F:catalytic activity"/>
    <property type="evidence" value="ECO:0007669"/>
    <property type="project" value="UniProtKB-ARBA"/>
</dbReference>
<dbReference type="Gene3D" id="3.90.226.10">
    <property type="entry name" value="2-enoyl-CoA Hydratase, Chain A, domain 1"/>
    <property type="match status" value="1"/>
</dbReference>
<dbReference type="Proteomes" id="UP000249682">
    <property type="component" value="Chromosome"/>
</dbReference>
<feature type="compositionally biased region" description="Polar residues" evidence="2">
    <location>
        <begin position="7"/>
        <end position="29"/>
    </location>
</feature>
<gene>
    <name evidence="3" type="ORF">DIJ64_13820</name>
</gene>
<dbReference type="SUPFAM" id="SSF52096">
    <property type="entry name" value="ClpP/crotonase"/>
    <property type="match status" value="1"/>
</dbReference>
<reference evidence="3 4" key="1">
    <citation type="submission" date="2018-05" db="EMBL/GenBank/DDBJ databases">
        <title>Evolution of small genomes with special reference to Mycobacterium leprae.</title>
        <authorList>
            <person name="Mohanty P.S."/>
            <person name="Bansal A.K."/>
            <person name="Gupta U.D."/>
            <person name="Naaz F."/>
            <person name="Dwivedi V.D."/>
            <person name="Singh H."/>
            <person name="Gupta G."/>
            <person name="Sharma S."/>
            <person name="Arora M."/>
        </authorList>
    </citation>
    <scope>NUCLEOTIDE SEQUENCE [LARGE SCALE GENOMIC DNA]</scope>
    <source>
        <strain evidence="3 4">MRHRU-235-G</strain>
    </source>
</reference>
<accession>A0AAD0KYA9</accession>
<dbReference type="PANTHER" id="PTHR11941">
    <property type="entry name" value="ENOYL-COA HYDRATASE-RELATED"/>
    <property type="match status" value="1"/>
</dbReference>
<name>A0AAD0KYA9_MYCLR</name>
<dbReference type="AlphaFoldDB" id="A0AAD0KYA9"/>
<feature type="region of interest" description="Disordered" evidence="2">
    <location>
        <begin position="1"/>
        <end position="29"/>
    </location>
</feature>
<evidence type="ECO:0000256" key="1">
    <source>
        <dbReference type="ARBA" id="ARBA00023098"/>
    </source>
</evidence>
<evidence type="ECO:0000256" key="2">
    <source>
        <dbReference type="SAM" id="MobiDB-lite"/>
    </source>
</evidence>
<evidence type="ECO:0000313" key="3">
    <source>
        <dbReference type="EMBL" id="AWV48746.1"/>
    </source>
</evidence>
<evidence type="ECO:0000313" key="4">
    <source>
        <dbReference type="Proteomes" id="UP000249682"/>
    </source>
</evidence>
<dbReference type="InterPro" id="IPR001753">
    <property type="entry name" value="Enoyl-CoA_hydra/iso"/>
</dbReference>
<keyword evidence="1" id="KW-0443">Lipid metabolism</keyword>
<organism evidence="3 4">
    <name type="scientific">Mycobacterium leprae</name>
    <dbReference type="NCBI Taxonomy" id="1769"/>
    <lineage>
        <taxon>Bacteria</taxon>
        <taxon>Bacillati</taxon>
        <taxon>Actinomycetota</taxon>
        <taxon>Actinomycetes</taxon>
        <taxon>Mycobacteriales</taxon>
        <taxon>Mycobacteriaceae</taxon>
        <taxon>Mycobacterium</taxon>
    </lineage>
</organism>
<proteinExistence type="predicted"/>
<dbReference type="InterPro" id="IPR029045">
    <property type="entry name" value="ClpP/crotonase-like_dom_sf"/>
</dbReference>
<sequence>MHARVTCPTSTHNALVNHSSRPRSPSGNSKAATTYTAITSYCLGSKLKLVLAADIGIANSTKVFEFPEIEIGILYYSGGITRLTWMLGTGRTRAPILCGKRLDMQQYEQWGILIAITVPGEHLKQATAIACELDAHSPLALNINNVSAGRKP</sequence>